<dbReference type="GO" id="GO:0005739">
    <property type="term" value="C:mitochondrion"/>
    <property type="evidence" value="ECO:0007669"/>
    <property type="project" value="TreeGrafter"/>
</dbReference>
<dbReference type="PROSITE" id="PS00378">
    <property type="entry name" value="HEXOKINASE_1"/>
    <property type="match status" value="1"/>
</dbReference>
<dbReference type="EC" id="2.7.1.-" evidence="8"/>
<evidence type="ECO:0000256" key="5">
    <source>
        <dbReference type="ARBA" id="ARBA00022777"/>
    </source>
</evidence>
<evidence type="ECO:0000256" key="2">
    <source>
        <dbReference type="ARBA" id="ARBA00009225"/>
    </source>
</evidence>
<keyword evidence="4 8" id="KW-0547">Nucleotide-binding</keyword>
<dbReference type="InterPro" id="IPR043129">
    <property type="entry name" value="ATPase_NBD"/>
</dbReference>
<dbReference type="PANTHER" id="PTHR19443:SF30">
    <property type="entry name" value="GLUCOKINASE-1-RELATED"/>
    <property type="match status" value="1"/>
</dbReference>
<protein>
    <recommendedName>
        <fullName evidence="8">Phosphotransferase</fullName>
        <ecNumber evidence="8">2.7.1.-</ecNumber>
    </recommendedName>
</protein>
<comment type="similarity">
    <text evidence="2 8">Belongs to the hexokinase family.</text>
</comment>
<evidence type="ECO:0000313" key="12">
    <source>
        <dbReference type="Proteomes" id="UP000245771"/>
    </source>
</evidence>
<dbReference type="UniPathway" id="UPA00109">
    <property type="reaction ID" value="UER00180"/>
</dbReference>
<comment type="pathway">
    <text evidence="1">Carbohydrate degradation; glycolysis; D-glyceraldehyde 3-phosphate and glycerone phosphate from D-glucose: step 1/4.</text>
</comment>
<evidence type="ECO:0000259" key="9">
    <source>
        <dbReference type="Pfam" id="PF00349"/>
    </source>
</evidence>
<keyword evidence="12" id="KW-1185">Reference proteome</keyword>
<keyword evidence="3 8" id="KW-0808">Transferase</keyword>
<dbReference type="PANTHER" id="PTHR19443">
    <property type="entry name" value="HEXOKINASE"/>
    <property type="match status" value="1"/>
</dbReference>
<dbReference type="Gene3D" id="3.40.367.20">
    <property type="match status" value="1"/>
</dbReference>
<dbReference type="Gene3D" id="3.30.420.40">
    <property type="match status" value="1"/>
</dbReference>
<dbReference type="Pfam" id="PF03727">
    <property type="entry name" value="Hexokinase_2"/>
    <property type="match status" value="1"/>
</dbReference>
<dbReference type="InParanoid" id="A0A316VAH1"/>
<dbReference type="GeneID" id="37024600"/>
<dbReference type="SUPFAM" id="SSF53067">
    <property type="entry name" value="Actin-like ATPase domain"/>
    <property type="match status" value="2"/>
</dbReference>
<organism evidence="11 12">
    <name type="scientific">Meira miltonrushii</name>
    <dbReference type="NCBI Taxonomy" id="1280837"/>
    <lineage>
        <taxon>Eukaryota</taxon>
        <taxon>Fungi</taxon>
        <taxon>Dikarya</taxon>
        <taxon>Basidiomycota</taxon>
        <taxon>Ustilaginomycotina</taxon>
        <taxon>Exobasidiomycetes</taxon>
        <taxon>Exobasidiales</taxon>
        <taxon>Brachybasidiaceae</taxon>
        <taxon>Meira</taxon>
    </lineage>
</organism>
<keyword evidence="7 8" id="KW-0324">Glycolysis</keyword>
<dbReference type="RefSeq" id="XP_025352817.1">
    <property type="nucleotide sequence ID" value="XM_025502819.1"/>
</dbReference>
<dbReference type="OrthoDB" id="419537at2759"/>
<dbReference type="InterPro" id="IPR001312">
    <property type="entry name" value="Hexokinase"/>
</dbReference>
<accession>A0A316VAH1</accession>
<name>A0A316VAH1_9BASI</name>
<keyword evidence="6 8" id="KW-0067">ATP-binding</keyword>
<dbReference type="GO" id="GO:0008865">
    <property type="term" value="F:fructokinase activity"/>
    <property type="evidence" value="ECO:0007669"/>
    <property type="project" value="TreeGrafter"/>
</dbReference>
<evidence type="ECO:0000256" key="8">
    <source>
        <dbReference type="RuleBase" id="RU362007"/>
    </source>
</evidence>
<dbReference type="PROSITE" id="PS51748">
    <property type="entry name" value="HEXOKINASE_2"/>
    <property type="match status" value="1"/>
</dbReference>
<evidence type="ECO:0000256" key="7">
    <source>
        <dbReference type="ARBA" id="ARBA00023152"/>
    </source>
</evidence>
<dbReference type="AlphaFoldDB" id="A0A316VAH1"/>
<dbReference type="Proteomes" id="UP000245771">
    <property type="component" value="Unassembled WGS sequence"/>
</dbReference>
<dbReference type="GO" id="GO:0005524">
    <property type="term" value="F:ATP binding"/>
    <property type="evidence" value="ECO:0007669"/>
    <property type="project" value="UniProtKB-UniRule"/>
</dbReference>
<dbReference type="GO" id="GO:0001678">
    <property type="term" value="P:intracellular glucose homeostasis"/>
    <property type="evidence" value="ECO:0007669"/>
    <property type="project" value="InterPro"/>
</dbReference>
<evidence type="ECO:0000256" key="6">
    <source>
        <dbReference type="ARBA" id="ARBA00022840"/>
    </source>
</evidence>
<sequence length="491" mass="53859">MAPTAVQNGGSAGQELSKAIDEIGVQLTLSKDVLDKILERFHERMFHGLANDNQNMLMIPTFVTGVPDGSEKGTYLALDLGGTNLRVCEVILDGKGSFTMKQQKYKVSDELKRGKAKTLFTFIAQSVKTFLESESKTGSASSGEELLLGFTFSFPCEQTAIDQGTLIKWTKGFDADDAIGQEVVGLLQSCLNELGVKVRVNSLVNDTVGTLLAHGYQSKGPALLGGIFGTGTNGAYVELRKNITKLQVDDPLEPAPTYMIVNAEWGGFDDERAILPVTPFDNQVDREAIRPRHHAFEKMISGMYLGEISRMIILSLVDRLLLFKGFSSVKMNTQYAFDTAYMSAIMDDKKDASDNSSPTYKVLAETMEIKPENISAEDIKAVRRVCDIVGKRAARLSAVAVAAVIKHHQEEVSPDNKEEVYNLGVDGSVVEYLPNFLDWVREALREMVGTETEKKTKFGFAKDGSGIGAALCALQASKQEKDHHHPHLHKN</sequence>
<dbReference type="GO" id="GO:0005829">
    <property type="term" value="C:cytosol"/>
    <property type="evidence" value="ECO:0007669"/>
    <property type="project" value="TreeGrafter"/>
</dbReference>
<dbReference type="EMBL" id="KZ819605">
    <property type="protein sequence ID" value="PWN32515.1"/>
    <property type="molecule type" value="Genomic_DNA"/>
</dbReference>
<dbReference type="FunFam" id="3.30.420.40:FF:000034">
    <property type="entry name" value="Phosphotransferase"/>
    <property type="match status" value="1"/>
</dbReference>
<evidence type="ECO:0000256" key="1">
    <source>
        <dbReference type="ARBA" id="ARBA00004888"/>
    </source>
</evidence>
<dbReference type="GO" id="GO:0006006">
    <property type="term" value="P:glucose metabolic process"/>
    <property type="evidence" value="ECO:0007669"/>
    <property type="project" value="TreeGrafter"/>
</dbReference>
<dbReference type="InterPro" id="IPR019807">
    <property type="entry name" value="Hexokinase_BS"/>
</dbReference>
<proteinExistence type="inferred from homology"/>
<reference evidence="11 12" key="1">
    <citation type="journal article" date="2018" name="Mol. Biol. Evol.">
        <title>Broad Genomic Sampling Reveals a Smut Pathogenic Ancestry of the Fungal Clade Ustilaginomycotina.</title>
        <authorList>
            <person name="Kijpornyongpan T."/>
            <person name="Mondo S.J."/>
            <person name="Barry K."/>
            <person name="Sandor L."/>
            <person name="Lee J."/>
            <person name="Lipzen A."/>
            <person name="Pangilinan J."/>
            <person name="LaButti K."/>
            <person name="Hainaut M."/>
            <person name="Henrissat B."/>
            <person name="Grigoriev I.V."/>
            <person name="Spatafora J.W."/>
            <person name="Aime M.C."/>
        </authorList>
    </citation>
    <scope>NUCLEOTIDE SEQUENCE [LARGE SCALE GENOMIC DNA]</scope>
    <source>
        <strain evidence="11 12">MCA 3882</strain>
    </source>
</reference>
<evidence type="ECO:0000256" key="4">
    <source>
        <dbReference type="ARBA" id="ARBA00022741"/>
    </source>
</evidence>
<gene>
    <name evidence="11" type="ORF">FA14DRAFT_74889</name>
</gene>
<dbReference type="GO" id="GO:0005536">
    <property type="term" value="F:D-glucose binding"/>
    <property type="evidence" value="ECO:0007669"/>
    <property type="project" value="InterPro"/>
</dbReference>
<feature type="domain" description="Hexokinase C-terminal" evidence="10">
    <location>
        <begin position="224"/>
        <end position="474"/>
    </location>
</feature>
<keyword evidence="5 8" id="KW-0418">Kinase</keyword>
<evidence type="ECO:0000259" key="10">
    <source>
        <dbReference type="Pfam" id="PF03727"/>
    </source>
</evidence>
<feature type="domain" description="Hexokinase N-terminal" evidence="9">
    <location>
        <begin position="20"/>
        <end position="216"/>
    </location>
</feature>
<dbReference type="STRING" id="1280837.A0A316VAH1"/>
<dbReference type="InterPro" id="IPR022672">
    <property type="entry name" value="Hexokinase_N"/>
</dbReference>
<evidence type="ECO:0000256" key="3">
    <source>
        <dbReference type="ARBA" id="ARBA00022679"/>
    </source>
</evidence>
<dbReference type="Pfam" id="PF00349">
    <property type="entry name" value="Hexokinase_1"/>
    <property type="match status" value="1"/>
</dbReference>
<dbReference type="PRINTS" id="PR00475">
    <property type="entry name" value="HEXOKINASE"/>
</dbReference>
<dbReference type="GO" id="GO:0006096">
    <property type="term" value="P:glycolytic process"/>
    <property type="evidence" value="ECO:0007669"/>
    <property type="project" value="UniProtKB-UniPathway"/>
</dbReference>
<dbReference type="InterPro" id="IPR022673">
    <property type="entry name" value="Hexokinase_C"/>
</dbReference>
<dbReference type="GO" id="GO:0004340">
    <property type="term" value="F:glucokinase activity"/>
    <property type="evidence" value="ECO:0007669"/>
    <property type="project" value="TreeGrafter"/>
</dbReference>
<evidence type="ECO:0000313" key="11">
    <source>
        <dbReference type="EMBL" id="PWN32515.1"/>
    </source>
</evidence>